<dbReference type="InterPro" id="IPR036779">
    <property type="entry name" value="LysM_dom_sf"/>
</dbReference>
<proteinExistence type="predicted"/>
<name>A0ABV8MND8_9NEIS</name>
<organism evidence="4 5">
    <name type="scientific">Chitinimonas lacunae</name>
    <dbReference type="NCBI Taxonomy" id="1963018"/>
    <lineage>
        <taxon>Bacteria</taxon>
        <taxon>Pseudomonadati</taxon>
        <taxon>Pseudomonadota</taxon>
        <taxon>Betaproteobacteria</taxon>
        <taxon>Neisseriales</taxon>
        <taxon>Chitinibacteraceae</taxon>
        <taxon>Chitinimonas</taxon>
    </lineage>
</organism>
<evidence type="ECO:0000313" key="5">
    <source>
        <dbReference type="Proteomes" id="UP001595791"/>
    </source>
</evidence>
<keyword evidence="2" id="KW-0812">Transmembrane</keyword>
<feature type="region of interest" description="Disordered" evidence="1">
    <location>
        <begin position="287"/>
        <end position="334"/>
    </location>
</feature>
<dbReference type="Gene3D" id="2.180.10.10">
    <property type="entry name" value="RHS repeat-associated core"/>
    <property type="match status" value="1"/>
</dbReference>
<protein>
    <recommendedName>
        <fullName evidence="3">LysM domain-containing protein</fullName>
    </recommendedName>
</protein>
<gene>
    <name evidence="4" type="ORF">ACFOW7_05370</name>
</gene>
<feature type="transmembrane region" description="Helical" evidence="2">
    <location>
        <begin position="664"/>
        <end position="689"/>
    </location>
</feature>
<feature type="compositionally biased region" description="Pro residues" evidence="1">
    <location>
        <begin position="295"/>
        <end position="317"/>
    </location>
</feature>
<dbReference type="RefSeq" id="WP_378161849.1">
    <property type="nucleotide sequence ID" value="NZ_JBHSBU010000001.1"/>
</dbReference>
<sequence>MSTRYQNRQAKHERSFVYDEAGHLIQQTDFDKSYTSGTEAGKVDAHRFLDEGTVLQTKRYDRLGNVLEETVERSWSSGVEGRRAVGTTEYWRQRNEYDELGRLRAVQTDDDQSTSTALWLQYGYDENGNRRAVLGARRSEGWWQGYINWYDYDVLDRMTLSRGVLENGRIQLRPTQTVWSLTSPLVDWNSLAGNRSTLSFNNAWQMTLALPKDDQPMLSGGTRISYLGTGQLRDSVQTVQRDGKTQTQKFYYDSFGRVIAATQQENSTSPEMLVSMRTYDWLGRVAKEGNWDPRSPSPTPTPTPTPVPTPTPTPTPRPEPKSTPSLEAAPSVNGHGQFVQERRNEYDGNGRLLTQYTFTDRLHANAQAASQTSYQYDGEKLLQMQFKTLDKDSWSETYTYQYQAFGSWKETSQIREVTGRDSRRAKSYSVLDDYGQVRAIWQATQAHGIGGNDTFAPGYVPSQVRRFFTDSDGRVLWRFDESNLGDSSPGRFEESVWLADKPSHDSKDYEILRRSGPGNKGIAYAYAGSNVVGSAGKDIHSSDFDFNYLDLSPNSLPQASEQSYTTQQGDTLRRIALMNWGDAGLWYLIADANNAVDSSENRAGPESLLKAGQTLKLPMVISAANRADTFRPYNPTKILGSTTPELPAPPPPPGPEGCGAVGQIVMIVVAVVVTIFTAGALAGAMGVALNGMMAASTLPAITASQAIWVGAVSAAAGSLASQVVGVAIGQQDKISWKAIGTAALGGALTAGIAASPLGQAINGSQLVSSFGSYSHIAGSALTAMAGSVISQGVMSAAGLSSFSWRNVAAAGIAAPIAQSLSVGGNDFGARFLNNLTSGTINRVAQIAVHGRGKLDMVNIATNAFGDALGNGIVHAIKGPDPLETALLARNQTSRAPSAGWRGLLAEDRPAEVEEPVRSRYINRSYFPSLSSQLDEWVDESISIDSSEYAGSGHEDKWLKAQLSGRALHRQVPGPEGVMGPVQSSQYKLANMRRWIENKEAGLSFSQSLIKPVGLALNEKFSKGRSGRSILHGPVPEIRQGGLDGGFLTEREFMAAAARANSYTWQQGASLSQGYMTSFTALPPVAVGMGMGEVIVGGKKIYDGDLQGGVAHITLGTVGAVTSTKIGGALTSKVSSRLMRTEDVLDVGWSLDSEMVFNASVGKPVTVPNNTRSIFTNQFPEDAVTLRPFETWRPGMGGNRSKNVLYCSGLIWPDTSIGG</sequence>
<evidence type="ECO:0000313" key="4">
    <source>
        <dbReference type="EMBL" id="MFC4158790.1"/>
    </source>
</evidence>
<dbReference type="CDD" id="cd00118">
    <property type="entry name" value="LysM"/>
    <property type="match status" value="1"/>
</dbReference>
<evidence type="ECO:0000259" key="3">
    <source>
        <dbReference type="PROSITE" id="PS51782"/>
    </source>
</evidence>
<evidence type="ECO:0000256" key="1">
    <source>
        <dbReference type="SAM" id="MobiDB-lite"/>
    </source>
</evidence>
<comment type="caution">
    <text evidence="4">The sequence shown here is derived from an EMBL/GenBank/DDBJ whole genome shotgun (WGS) entry which is preliminary data.</text>
</comment>
<keyword evidence="2" id="KW-1133">Transmembrane helix</keyword>
<dbReference type="Gene3D" id="3.10.350.10">
    <property type="entry name" value="LysM domain"/>
    <property type="match status" value="1"/>
</dbReference>
<reference evidence="5" key="1">
    <citation type="journal article" date="2019" name="Int. J. Syst. Evol. Microbiol.">
        <title>The Global Catalogue of Microorganisms (GCM) 10K type strain sequencing project: providing services to taxonomists for standard genome sequencing and annotation.</title>
        <authorList>
            <consortium name="The Broad Institute Genomics Platform"/>
            <consortium name="The Broad Institute Genome Sequencing Center for Infectious Disease"/>
            <person name="Wu L."/>
            <person name="Ma J."/>
        </authorList>
    </citation>
    <scope>NUCLEOTIDE SEQUENCE [LARGE SCALE GENOMIC DNA]</scope>
    <source>
        <strain evidence="5">LMG 29894</strain>
    </source>
</reference>
<keyword evidence="5" id="KW-1185">Reference proteome</keyword>
<evidence type="ECO:0000256" key="2">
    <source>
        <dbReference type="SAM" id="Phobius"/>
    </source>
</evidence>
<accession>A0ABV8MND8</accession>
<keyword evidence="2" id="KW-0472">Membrane</keyword>
<dbReference type="PROSITE" id="PS51782">
    <property type="entry name" value="LYSM"/>
    <property type="match status" value="1"/>
</dbReference>
<feature type="domain" description="LysM" evidence="3">
    <location>
        <begin position="562"/>
        <end position="617"/>
    </location>
</feature>
<dbReference type="Proteomes" id="UP001595791">
    <property type="component" value="Unassembled WGS sequence"/>
</dbReference>
<dbReference type="InterPro" id="IPR018392">
    <property type="entry name" value="LysM"/>
</dbReference>
<dbReference type="EMBL" id="JBHSBU010000001">
    <property type="protein sequence ID" value="MFC4158790.1"/>
    <property type="molecule type" value="Genomic_DNA"/>
</dbReference>